<dbReference type="RefSeq" id="WP_313874089.1">
    <property type="nucleotide sequence ID" value="NZ_JAVBIK010000001.1"/>
</dbReference>
<dbReference type="EMBL" id="JAVBIK010000001">
    <property type="protein sequence ID" value="MDT7518319.1"/>
    <property type="molecule type" value="Genomic_DNA"/>
</dbReference>
<feature type="region of interest" description="Disordered" evidence="1">
    <location>
        <begin position="184"/>
        <end position="240"/>
    </location>
</feature>
<feature type="chain" id="PRO_5046667939" evidence="2">
    <location>
        <begin position="37"/>
        <end position="240"/>
    </location>
</feature>
<accession>A0ABU3KKK8</accession>
<reference evidence="3 4" key="1">
    <citation type="submission" date="2023-08" db="EMBL/GenBank/DDBJ databases">
        <title>Rhodoferax potami sp. nov. and Rhodoferax mekongensis sp. nov., isolated from the Mekong River in Thailand.</title>
        <authorList>
            <person name="Kitikhun S."/>
            <person name="Charoenyingcharoen P."/>
            <person name="Siriarchawattana P."/>
            <person name="Likhitrattanapisal S."/>
            <person name="Nilsakha T."/>
            <person name="Chanpet A."/>
            <person name="Rattanawaree P."/>
            <person name="Ingsriswang S."/>
        </authorList>
    </citation>
    <scope>NUCLEOTIDE SEQUENCE [LARGE SCALE GENOMIC DNA]</scope>
    <source>
        <strain evidence="3 4">TBRC 17660</strain>
    </source>
</reference>
<gene>
    <name evidence="3" type="ORF">RAE19_06170</name>
</gene>
<proteinExistence type="predicted"/>
<organism evidence="3 4">
    <name type="scientific">Rhodoferax potami</name>
    <dbReference type="NCBI Taxonomy" id="3068338"/>
    <lineage>
        <taxon>Bacteria</taxon>
        <taxon>Pseudomonadati</taxon>
        <taxon>Pseudomonadota</taxon>
        <taxon>Betaproteobacteria</taxon>
        <taxon>Burkholderiales</taxon>
        <taxon>Comamonadaceae</taxon>
        <taxon>Rhodoferax</taxon>
    </lineage>
</organism>
<evidence type="ECO:0000256" key="1">
    <source>
        <dbReference type="SAM" id="MobiDB-lite"/>
    </source>
</evidence>
<keyword evidence="4" id="KW-1185">Reference proteome</keyword>
<protein>
    <submittedName>
        <fullName evidence="3">Uncharacterized protein</fullName>
    </submittedName>
</protein>
<dbReference type="Proteomes" id="UP001321700">
    <property type="component" value="Unassembled WGS sequence"/>
</dbReference>
<evidence type="ECO:0000313" key="4">
    <source>
        <dbReference type="Proteomes" id="UP001321700"/>
    </source>
</evidence>
<comment type="caution">
    <text evidence="3">The sequence shown here is derived from an EMBL/GenBank/DDBJ whole genome shotgun (WGS) entry which is preliminary data.</text>
</comment>
<feature type="signal peptide" evidence="2">
    <location>
        <begin position="1"/>
        <end position="36"/>
    </location>
</feature>
<name>A0ABU3KKK8_9BURK</name>
<feature type="compositionally biased region" description="Basic residues" evidence="1">
    <location>
        <begin position="190"/>
        <end position="222"/>
    </location>
</feature>
<evidence type="ECO:0000256" key="2">
    <source>
        <dbReference type="SAM" id="SignalP"/>
    </source>
</evidence>
<keyword evidence="2" id="KW-0732">Signal</keyword>
<evidence type="ECO:0000313" key="3">
    <source>
        <dbReference type="EMBL" id="MDT7518319.1"/>
    </source>
</evidence>
<sequence length="240" mass="24441">MSNIFQLCSPVWLQRGLRATVMAMACAVAAPAWVQAQGVTATLDNAASTERLIAEFGSWIGNPHDADQVVTTLRSGRPTATAGAASLEPATGPLGYGEVRLALKLAQGALAQQGVTAPNASQLQAALHGGALLTPQGEQMMDGVLPQKAQGTAWATMAGRYGLTTEDLLPPAGKAVVVKRAAEPSAKAKANAKTKAKSGAKAKPSAKGKAKATGKKVVKKSAKPASKAKSAPTKKKAAKN</sequence>